<reference evidence="1 2" key="1">
    <citation type="submission" date="2019-03" db="EMBL/GenBank/DDBJ databases">
        <authorList>
            <person name="Ashton P.M."/>
            <person name="Dallman T."/>
            <person name="Nair S."/>
            <person name="De Pinna E."/>
            <person name="Peters T."/>
            <person name="Grant K."/>
        </authorList>
    </citation>
    <scope>NUCLEOTIDE SEQUENCE [LARGE SCALE GENOMIC DNA]</scope>
    <source>
        <strain evidence="1">RL15000271</strain>
    </source>
</reference>
<gene>
    <name evidence="1" type="ORF">E1W43_09415</name>
</gene>
<proteinExistence type="predicted"/>
<dbReference type="InterPro" id="IPR013324">
    <property type="entry name" value="RNA_pol_sigma_r3/r4-like"/>
</dbReference>
<dbReference type="SUPFAM" id="SSF88659">
    <property type="entry name" value="Sigma3 and sigma4 domains of RNA polymerase sigma factors"/>
    <property type="match status" value="1"/>
</dbReference>
<protein>
    <submittedName>
        <fullName evidence="1">Uncharacterized protein</fullName>
    </submittedName>
</protein>
<accession>A0A4B0GQN8</accession>
<dbReference type="AlphaFoldDB" id="A0A4B0GQN8"/>
<comment type="caution">
    <text evidence="1">The sequence shown here is derived from an EMBL/GenBank/DDBJ whole genome shotgun (WGS) entry which is preliminary data.</text>
</comment>
<organism evidence="1 2">
    <name type="scientific">Listeria monocytogenes</name>
    <dbReference type="NCBI Taxonomy" id="1639"/>
    <lineage>
        <taxon>Bacteria</taxon>
        <taxon>Bacillati</taxon>
        <taxon>Bacillota</taxon>
        <taxon>Bacilli</taxon>
        <taxon>Bacillales</taxon>
        <taxon>Listeriaceae</taxon>
        <taxon>Listeria</taxon>
    </lineage>
</organism>
<name>A0A4B0GQN8_LISMN</name>
<evidence type="ECO:0000313" key="1">
    <source>
        <dbReference type="EMBL" id="EAE2898163.1"/>
    </source>
</evidence>
<dbReference type="EMBL" id="AAARLF010000004">
    <property type="protein sequence ID" value="EAE2898163.1"/>
    <property type="molecule type" value="Genomic_DNA"/>
</dbReference>
<evidence type="ECO:0000313" key="2">
    <source>
        <dbReference type="Proteomes" id="UP000401273"/>
    </source>
</evidence>
<dbReference type="RefSeq" id="WP_039120273.1">
    <property type="nucleotide sequence ID" value="NZ_CADEHJ010000001.1"/>
</dbReference>
<sequence>MRGYIYTSPLQVLLNYQKTESCDLRGADFAEAIADKLTLEQAIAEAKLTSRQRLFLWERLVNGHTVGDIEELYGVAHATVSEHIIIAAKKLMKVYFKWERSEK</sequence>
<dbReference type="Proteomes" id="UP000401273">
    <property type="component" value="Unassembled WGS sequence"/>
</dbReference>